<gene>
    <name evidence="4" type="ORF">ABIE08_002045</name>
</gene>
<evidence type="ECO:0000259" key="2">
    <source>
        <dbReference type="Pfam" id="PF00370"/>
    </source>
</evidence>
<feature type="compositionally biased region" description="Low complexity" evidence="1">
    <location>
        <begin position="428"/>
        <end position="441"/>
    </location>
</feature>
<accession>A0ABV2QYP3</accession>
<evidence type="ECO:0000256" key="1">
    <source>
        <dbReference type="SAM" id="MobiDB-lite"/>
    </source>
</evidence>
<organism evidence="4 5">
    <name type="scientific">Kaistia defluvii</name>
    <dbReference type="NCBI Taxonomy" id="410841"/>
    <lineage>
        <taxon>Bacteria</taxon>
        <taxon>Pseudomonadati</taxon>
        <taxon>Pseudomonadota</taxon>
        <taxon>Alphaproteobacteria</taxon>
        <taxon>Hyphomicrobiales</taxon>
        <taxon>Kaistiaceae</taxon>
        <taxon>Kaistia</taxon>
    </lineage>
</organism>
<reference evidence="4 5" key="1">
    <citation type="submission" date="2024-06" db="EMBL/GenBank/DDBJ databases">
        <title>Sorghum-associated microbial communities from plants grown in Nebraska, USA.</title>
        <authorList>
            <person name="Schachtman D."/>
        </authorList>
    </citation>
    <scope>NUCLEOTIDE SEQUENCE [LARGE SCALE GENOMIC DNA]</scope>
    <source>
        <strain evidence="4 5">3207</strain>
    </source>
</reference>
<dbReference type="Gene3D" id="3.30.420.40">
    <property type="match status" value="2"/>
</dbReference>
<comment type="caution">
    <text evidence="4">The sequence shown here is derived from an EMBL/GenBank/DDBJ whole genome shotgun (WGS) entry which is preliminary data.</text>
</comment>
<proteinExistence type="predicted"/>
<evidence type="ECO:0000259" key="3">
    <source>
        <dbReference type="Pfam" id="PF21546"/>
    </source>
</evidence>
<keyword evidence="4" id="KW-0418">Kinase</keyword>
<name>A0ABV2QYP3_9HYPH</name>
<sequence>MGRRDLSPLARRRREELTIMPKAVAVLDIGKSNAKLALLDFDSRAVLAIRTRKNSVQPGPPYPHFDVDGIWEWFLEGLTEFAGQAEITAISTTTHGAAIAVLGENGLALPVLDYEHPGPDELADDYRLARGDFAEILSPDLPGGLNTGRQLFWMARRFPEEFAKATAIVPYPQYWVWRLTGKRVAEATSFGAHSDLWNGRGQTYSTLAETQGWTKLFPPRAAPWDTVGPVLPEIAELTGLSPDCRVVAGIHDSNASLLPHILGRTLPFTVISTGTWMISFAAGGSLDHLHPERGGLAYADAFARPVPSAMSMAGREFEILTDGKATEPSPAEIATVLGRKIMALPAFVAGNGPFGHRRGSWSVEPATLAPGERTAAASLYVALVAETCLTLTGAQGPVLIEGPFAKNRLFLSALSALVDRPVIGRPDATGTTEGAALLADGPDSSRKAAPDPMPAEPLGGDFAAYAAQWKEQAEA</sequence>
<dbReference type="InterPro" id="IPR049382">
    <property type="entry name" value="FGGY_C_2"/>
</dbReference>
<dbReference type="Proteomes" id="UP001549321">
    <property type="component" value="Unassembled WGS sequence"/>
</dbReference>
<evidence type="ECO:0000313" key="5">
    <source>
        <dbReference type="Proteomes" id="UP001549321"/>
    </source>
</evidence>
<dbReference type="GO" id="GO:0016301">
    <property type="term" value="F:kinase activity"/>
    <property type="evidence" value="ECO:0007669"/>
    <property type="project" value="UniProtKB-KW"/>
</dbReference>
<dbReference type="InterPro" id="IPR018484">
    <property type="entry name" value="FGGY_N"/>
</dbReference>
<protein>
    <submittedName>
        <fullName evidence="4">Sugar (Pentulose or hexulose) kinase</fullName>
    </submittedName>
</protein>
<dbReference type="Pfam" id="PF21546">
    <property type="entry name" value="FGGY_C_2"/>
    <property type="match status" value="1"/>
</dbReference>
<dbReference type="EMBL" id="JBEPSM010000001">
    <property type="protein sequence ID" value="MET4634132.1"/>
    <property type="molecule type" value="Genomic_DNA"/>
</dbReference>
<dbReference type="Pfam" id="PF00370">
    <property type="entry name" value="FGGY_N"/>
    <property type="match status" value="1"/>
</dbReference>
<evidence type="ECO:0000313" key="4">
    <source>
        <dbReference type="EMBL" id="MET4634132.1"/>
    </source>
</evidence>
<dbReference type="CDD" id="cd07772">
    <property type="entry name" value="ASKHA_NBD_FGGY_NaCK-like"/>
    <property type="match status" value="1"/>
</dbReference>
<dbReference type="InterPro" id="IPR043129">
    <property type="entry name" value="ATPase_NBD"/>
</dbReference>
<keyword evidence="4" id="KW-0808">Transferase</keyword>
<keyword evidence="5" id="KW-1185">Reference proteome</keyword>
<feature type="domain" description="Carbohydrate kinase FGGY C-terminal" evidence="3">
    <location>
        <begin position="267"/>
        <end position="440"/>
    </location>
</feature>
<feature type="domain" description="Carbohydrate kinase FGGY N-terminal" evidence="2">
    <location>
        <begin position="146"/>
        <end position="258"/>
    </location>
</feature>
<dbReference type="SUPFAM" id="SSF53067">
    <property type="entry name" value="Actin-like ATPase domain"/>
    <property type="match status" value="2"/>
</dbReference>
<feature type="region of interest" description="Disordered" evidence="1">
    <location>
        <begin position="428"/>
        <end position="460"/>
    </location>
</feature>